<dbReference type="Pfam" id="PF00462">
    <property type="entry name" value="Glutaredoxin"/>
    <property type="match status" value="1"/>
</dbReference>
<accession>A0A923H9J5</accession>
<feature type="chain" id="PRO_5036929089" evidence="1">
    <location>
        <begin position="21"/>
        <end position="120"/>
    </location>
</feature>
<dbReference type="Gene3D" id="3.40.30.10">
    <property type="entry name" value="Glutaredoxin"/>
    <property type="match status" value="1"/>
</dbReference>
<dbReference type="InterPro" id="IPR036249">
    <property type="entry name" value="Thioredoxin-like_sf"/>
</dbReference>
<dbReference type="EMBL" id="JACNMF010000001">
    <property type="protein sequence ID" value="MBC3756884.1"/>
    <property type="molecule type" value="Genomic_DNA"/>
</dbReference>
<proteinExistence type="predicted"/>
<dbReference type="InterPro" id="IPR002109">
    <property type="entry name" value="Glutaredoxin"/>
</dbReference>
<sequence>MRWFVFSVMFFLTSVVLCYAQEHTSAKNGGTESLETPLIVYGSDTCHYCLDTKAHLKKHKIAFVYFDVDQNKVKEREMVEKLRENNIPLHNLSLPVVEKEGQIIMNSGVFGDFLKKLTVK</sequence>
<dbReference type="CDD" id="cd02976">
    <property type="entry name" value="NrdH"/>
    <property type="match status" value="1"/>
</dbReference>
<gene>
    <name evidence="3" type="ORF">H7U19_00615</name>
</gene>
<evidence type="ECO:0000313" key="4">
    <source>
        <dbReference type="Proteomes" id="UP000656244"/>
    </source>
</evidence>
<evidence type="ECO:0000313" key="3">
    <source>
        <dbReference type="EMBL" id="MBC3756884.1"/>
    </source>
</evidence>
<feature type="signal peptide" evidence="1">
    <location>
        <begin position="1"/>
        <end position="20"/>
    </location>
</feature>
<name>A0A923H9J5_9FLAO</name>
<comment type="caution">
    <text evidence="3">The sequence shown here is derived from an EMBL/GenBank/DDBJ whole genome shotgun (WGS) entry which is preliminary data.</text>
</comment>
<keyword evidence="1" id="KW-0732">Signal</keyword>
<dbReference type="RefSeq" id="WP_186557904.1">
    <property type="nucleotide sequence ID" value="NZ_JACNMF010000001.1"/>
</dbReference>
<dbReference type="SUPFAM" id="SSF52833">
    <property type="entry name" value="Thioredoxin-like"/>
    <property type="match status" value="1"/>
</dbReference>
<evidence type="ECO:0000259" key="2">
    <source>
        <dbReference type="Pfam" id="PF00462"/>
    </source>
</evidence>
<keyword evidence="4" id="KW-1185">Reference proteome</keyword>
<dbReference type="Proteomes" id="UP000656244">
    <property type="component" value="Unassembled WGS sequence"/>
</dbReference>
<organism evidence="3 4">
    <name type="scientific">Hyunsoonleella aquatilis</name>
    <dbReference type="NCBI Taxonomy" id="2762758"/>
    <lineage>
        <taxon>Bacteria</taxon>
        <taxon>Pseudomonadati</taxon>
        <taxon>Bacteroidota</taxon>
        <taxon>Flavobacteriia</taxon>
        <taxon>Flavobacteriales</taxon>
        <taxon>Flavobacteriaceae</taxon>
    </lineage>
</organism>
<evidence type="ECO:0000256" key="1">
    <source>
        <dbReference type="SAM" id="SignalP"/>
    </source>
</evidence>
<protein>
    <submittedName>
        <fullName evidence="3">Glutaredoxin family protein</fullName>
    </submittedName>
</protein>
<dbReference type="AlphaFoldDB" id="A0A923H9J5"/>
<reference evidence="3" key="1">
    <citation type="submission" date="2020-08" db="EMBL/GenBank/DDBJ databases">
        <title>Hyunsoonleella sp. strain SJ7 genome sequencing and assembly.</title>
        <authorList>
            <person name="Kim I."/>
        </authorList>
    </citation>
    <scope>NUCLEOTIDE SEQUENCE</scope>
    <source>
        <strain evidence="3">SJ7</strain>
    </source>
</reference>
<feature type="domain" description="Glutaredoxin" evidence="2">
    <location>
        <begin position="39"/>
        <end position="101"/>
    </location>
</feature>